<protein>
    <recommendedName>
        <fullName evidence="3">Sel1 repeat family protein</fullName>
    </recommendedName>
</protein>
<dbReference type="RefSeq" id="WP_173945810.1">
    <property type="nucleotide sequence ID" value="NZ_CP102845.1"/>
</dbReference>
<name>A0ABY5RSG1_9HYPH</name>
<dbReference type="Proteomes" id="UP001017257">
    <property type="component" value="Chromosome"/>
</dbReference>
<dbReference type="EMBL" id="CP102845">
    <property type="protein sequence ID" value="UVF19281.1"/>
    <property type="molecule type" value="Genomic_DNA"/>
</dbReference>
<sequence length="102" mass="11717">MSFDTFEASLSYSSPPEGWSRALQALWWDAREDWERAHGLVQMDEADRQCAWVHAYLHRKEGDLSNAAYWYRRAGQPVATGSLTQERQAIADTLIRDASRAE</sequence>
<evidence type="ECO:0000313" key="1">
    <source>
        <dbReference type="EMBL" id="UVF19281.1"/>
    </source>
</evidence>
<keyword evidence="2" id="KW-1185">Reference proteome</keyword>
<accession>A0ABY5RSG1</accession>
<evidence type="ECO:0008006" key="3">
    <source>
        <dbReference type="Google" id="ProtNLM"/>
    </source>
</evidence>
<gene>
    <name evidence="1" type="ORF">HPT29_023080</name>
</gene>
<proteinExistence type="predicted"/>
<reference evidence="1" key="1">
    <citation type="submission" date="2022-08" db="EMBL/GenBank/DDBJ databases">
        <title>Microvirga terrae sp. nov., isolated from soil.</title>
        <authorList>
            <person name="Kim K.H."/>
            <person name="Seo Y.L."/>
            <person name="Kim J.M."/>
            <person name="Lee J.K."/>
            <person name="Han D.M."/>
            <person name="Jeon C.O."/>
        </authorList>
    </citation>
    <scope>NUCLEOTIDE SEQUENCE</scope>
    <source>
        <strain evidence="1">R24</strain>
    </source>
</reference>
<evidence type="ECO:0000313" key="2">
    <source>
        <dbReference type="Proteomes" id="UP001017257"/>
    </source>
</evidence>
<organism evidence="1 2">
    <name type="scientific">Microvirga terrae</name>
    <dbReference type="NCBI Taxonomy" id="2740529"/>
    <lineage>
        <taxon>Bacteria</taxon>
        <taxon>Pseudomonadati</taxon>
        <taxon>Pseudomonadota</taxon>
        <taxon>Alphaproteobacteria</taxon>
        <taxon>Hyphomicrobiales</taxon>
        <taxon>Methylobacteriaceae</taxon>
        <taxon>Microvirga</taxon>
    </lineage>
</organism>